<name>A0A4R4E5H9_9BACT</name>
<reference evidence="1 2" key="1">
    <citation type="submission" date="2019-03" db="EMBL/GenBank/DDBJ databases">
        <authorList>
            <person name="Kim M.K.M."/>
        </authorList>
    </citation>
    <scope>NUCLEOTIDE SEQUENCE [LARGE SCALE GENOMIC DNA]</scope>
    <source>
        <strain evidence="1 2">17J68-15</strain>
    </source>
</reference>
<dbReference type="OrthoDB" id="9791538at2"/>
<dbReference type="EMBL" id="SKFH01000004">
    <property type="protein sequence ID" value="TCZ74000.1"/>
    <property type="molecule type" value="Genomic_DNA"/>
</dbReference>
<organism evidence="1 2">
    <name type="scientific">Flaviaesturariibacter aridisoli</name>
    <dbReference type="NCBI Taxonomy" id="2545761"/>
    <lineage>
        <taxon>Bacteria</taxon>
        <taxon>Pseudomonadati</taxon>
        <taxon>Bacteroidota</taxon>
        <taxon>Chitinophagia</taxon>
        <taxon>Chitinophagales</taxon>
        <taxon>Chitinophagaceae</taxon>
        <taxon>Flaviaestuariibacter</taxon>
    </lineage>
</organism>
<accession>A0A4R4E5H9</accession>
<keyword evidence="2" id="KW-1185">Reference proteome</keyword>
<dbReference type="SUPFAM" id="SSF82784">
    <property type="entry name" value="OsmC-like"/>
    <property type="match status" value="1"/>
</dbReference>
<evidence type="ECO:0000313" key="2">
    <source>
        <dbReference type="Proteomes" id="UP000295164"/>
    </source>
</evidence>
<gene>
    <name evidence="1" type="ORF">E0486_04555</name>
</gene>
<dbReference type="PANTHER" id="PTHR39624:SF2">
    <property type="entry name" value="OSMC-LIKE PROTEIN"/>
    <property type="match status" value="1"/>
</dbReference>
<dbReference type="InterPro" id="IPR015946">
    <property type="entry name" value="KH_dom-like_a/b"/>
</dbReference>
<dbReference type="PANTHER" id="PTHR39624">
    <property type="entry name" value="PROTEIN INVOLVED IN RIMO-MEDIATED BETA-METHYLTHIOLATION OF RIBOSOMAL PROTEIN S12 YCAO"/>
    <property type="match status" value="1"/>
</dbReference>
<dbReference type="InterPro" id="IPR003718">
    <property type="entry name" value="OsmC/Ohr_fam"/>
</dbReference>
<dbReference type="InterPro" id="IPR036102">
    <property type="entry name" value="OsmC/Ohrsf"/>
</dbReference>
<comment type="caution">
    <text evidence="1">The sequence shown here is derived from an EMBL/GenBank/DDBJ whole genome shotgun (WGS) entry which is preliminary data.</text>
</comment>
<protein>
    <submittedName>
        <fullName evidence="1">OsmC family peroxiredoxin</fullName>
    </submittedName>
</protein>
<dbReference type="Pfam" id="PF02566">
    <property type="entry name" value="OsmC"/>
    <property type="match status" value="1"/>
</dbReference>
<dbReference type="Proteomes" id="UP000295164">
    <property type="component" value="Unassembled WGS sequence"/>
</dbReference>
<evidence type="ECO:0000313" key="1">
    <source>
        <dbReference type="EMBL" id="TCZ74000.1"/>
    </source>
</evidence>
<proteinExistence type="predicted"/>
<dbReference type="AlphaFoldDB" id="A0A4R4E5H9"/>
<dbReference type="Gene3D" id="3.30.300.20">
    <property type="match status" value="1"/>
</dbReference>
<sequence length="134" mass="14911">MKQLTVLLGKVDYQCRVTDGSHTWLIDEPSEKGGGDTAHDPIAALLSSLGSCSAITLRMYAERKGWPVEEIAVSVQWEQQEVEGQKVSRFTRDVTLTGPIDEAQRQRLQQIVQACPVSRILEGRSVIDTMIRNS</sequence>